<reference evidence="1 2" key="2">
    <citation type="journal article" date="2006" name="Environ. Microbiol.">
        <title>Sequence analysis of three plasmids harboured in Rhodococcus erythropolis strain PR4.</title>
        <authorList>
            <person name="Sekine M."/>
            <person name="Tanikawa S."/>
            <person name="Omata S."/>
            <person name="Saito M."/>
            <person name="Fujisawa T."/>
            <person name="Tsukatani N."/>
            <person name="Tajima T."/>
            <person name="Sekigawa T."/>
            <person name="Kosugi H."/>
            <person name="Matsuo Y."/>
            <person name="Nishiko R."/>
            <person name="Imamura K."/>
            <person name="Ito M."/>
            <person name="Narita H."/>
            <person name="Tago S."/>
            <person name="Fujita N."/>
            <person name="Harayama S."/>
        </authorList>
    </citation>
    <scope>NUCLEOTIDE SEQUENCE [LARGE SCALE GENOMIC DNA]</scope>
    <source>
        <strain evidence="2">PR4 / NBRC 100887</strain>
    </source>
</reference>
<dbReference type="PATRIC" id="fig|234621.6.peg.3384"/>
<name>C0ZZ07_RHOE4</name>
<dbReference type="AlphaFoldDB" id="C0ZZ07"/>
<organism evidence="1 2">
    <name type="scientific">Rhodococcus erythropolis (strain PR4 / NBRC 100887)</name>
    <dbReference type="NCBI Taxonomy" id="234621"/>
    <lineage>
        <taxon>Bacteria</taxon>
        <taxon>Bacillati</taxon>
        <taxon>Actinomycetota</taxon>
        <taxon>Actinomycetes</taxon>
        <taxon>Mycobacteriales</taxon>
        <taxon>Nocardiaceae</taxon>
        <taxon>Rhodococcus</taxon>
        <taxon>Rhodococcus erythropolis group</taxon>
    </lineage>
</organism>
<dbReference type="KEGG" id="rer:RER_28840"/>
<dbReference type="EMBL" id="AP008957">
    <property type="protein sequence ID" value="BAH33592.1"/>
    <property type="molecule type" value="Genomic_DNA"/>
</dbReference>
<reference evidence="2" key="1">
    <citation type="submission" date="2005-03" db="EMBL/GenBank/DDBJ databases">
        <title>Comparison of the complete genome sequences of Rhodococcus erythropolis PR4 and Rhodococcus opacus B4.</title>
        <authorList>
            <person name="Takarada H."/>
            <person name="Sekine M."/>
            <person name="Hosoyama A."/>
            <person name="Yamada R."/>
            <person name="Fujisawa T."/>
            <person name="Omata S."/>
            <person name="Shimizu A."/>
            <person name="Tsukatani N."/>
            <person name="Tanikawa S."/>
            <person name="Fujita N."/>
            <person name="Harayama S."/>
        </authorList>
    </citation>
    <scope>NUCLEOTIDE SEQUENCE [LARGE SCALE GENOMIC DNA]</scope>
    <source>
        <strain evidence="2">PR4 / NBRC 100887</strain>
    </source>
</reference>
<dbReference type="HOGENOM" id="CLU_2685404_0_0_11"/>
<evidence type="ECO:0000313" key="1">
    <source>
        <dbReference type="EMBL" id="BAH33592.1"/>
    </source>
</evidence>
<evidence type="ECO:0000313" key="2">
    <source>
        <dbReference type="Proteomes" id="UP000002204"/>
    </source>
</evidence>
<proteinExistence type="predicted"/>
<accession>C0ZZ07</accession>
<protein>
    <submittedName>
        <fullName evidence="1">Uncharacterized protein</fullName>
    </submittedName>
</protein>
<dbReference type="Proteomes" id="UP000002204">
    <property type="component" value="Chromosome"/>
</dbReference>
<gene>
    <name evidence="1" type="ordered locus">RER_28840</name>
</gene>
<sequence>MDTNMNALVEQERKLMALITCRVHQTFADARAAGAPAEVFGDIESIVRSMTAAPPTIQIYDQLVGPFYDTTGQH</sequence>
<dbReference type="RefSeq" id="WP_020907610.1">
    <property type="nucleotide sequence ID" value="NC_012490.1"/>
</dbReference>